<keyword evidence="3" id="KW-1185">Reference proteome</keyword>
<evidence type="ECO:0000313" key="2">
    <source>
        <dbReference type="EMBL" id="RUS57068.1"/>
    </source>
</evidence>
<gene>
    <name evidence="2" type="ORF">QI30_08370</name>
</gene>
<reference evidence="2 3" key="1">
    <citation type="submission" date="2014-11" db="EMBL/GenBank/DDBJ databases">
        <title>Genome sequence and analysis of novel Kurthia sp.</title>
        <authorList>
            <person name="Lawson J.N."/>
            <person name="Gonzalez J.E."/>
            <person name="Rinauldi L."/>
            <person name="Xuan Z."/>
            <person name="Firman A."/>
            <person name="Shaddox L."/>
            <person name="Trudeau A."/>
            <person name="Shah S."/>
            <person name="Reiman D."/>
        </authorList>
    </citation>
    <scope>NUCLEOTIDE SEQUENCE [LARGE SCALE GENOMIC DNA]</scope>
    <source>
        <strain evidence="2 3">3B1D</strain>
    </source>
</reference>
<organism evidence="2 3">
    <name type="scientific">Candidatus Kurthia intestinigallinarum</name>
    <dbReference type="NCBI Taxonomy" id="1562256"/>
    <lineage>
        <taxon>Bacteria</taxon>
        <taxon>Bacillati</taxon>
        <taxon>Bacillota</taxon>
        <taxon>Bacilli</taxon>
        <taxon>Bacillales</taxon>
        <taxon>Caryophanaceae</taxon>
        <taxon>Kurthia</taxon>
    </lineage>
</organism>
<keyword evidence="1" id="KW-0812">Transmembrane</keyword>
<dbReference type="RefSeq" id="WP_126990488.1">
    <property type="nucleotide sequence ID" value="NZ_JTFC01000029.1"/>
</dbReference>
<feature type="transmembrane region" description="Helical" evidence="1">
    <location>
        <begin position="66"/>
        <end position="89"/>
    </location>
</feature>
<dbReference type="Proteomes" id="UP000288623">
    <property type="component" value="Unassembled WGS sequence"/>
</dbReference>
<proteinExistence type="predicted"/>
<feature type="transmembrane region" description="Helical" evidence="1">
    <location>
        <begin position="33"/>
        <end position="54"/>
    </location>
</feature>
<dbReference type="OrthoDB" id="2991219at2"/>
<dbReference type="EMBL" id="JTFC01000029">
    <property type="protein sequence ID" value="RUS57068.1"/>
    <property type="molecule type" value="Genomic_DNA"/>
</dbReference>
<keyword evidence="1" id="KW-1133">Transmembrane helix</keyword>
<sequence>MISTIIFIVLGLFTFVKLYKSRALFKKLTRQEWLQTIGVFLLAWTVAILIVMGASKLTSMMETMWLRNLFTIFCIVIALACGSMVMHHFSPKKIKAFYS</sequence>
<comment type="caution">
    <text evidence="2">The sequence shown here is derived from an EMBL/GenBank/DDBJ whole genome shotgun (WGS) entry which is preliminary data.</text>
</comment>
<accession>A0A433RUX0</accession>
<evidence type="ECO:0000256" key="1">
    <source>
        <dbReference type="SAM" id="Phobius"/>
    </source>
</evidence>
<protein>
    <submittedName>
        <fullName evidence="2">Uncharacterized protein</fullName>
    </submittedName>
</protein>
<evidence type="ECO:0000313" key="3">
    <source>
        <dbReference type="Proteomes" id="UP000288623"/>
    </source>
</evidence>
<name>A0A433RUX0_9BACL</name>
<dbReference type="AlphaFoldDB" id="A0A433RUX0"/>
<keyword evidence="1" id="KW-0472">Membrane</keyword>